<sequence length="77" mass="8768">MGVHTGRDPNVKKPAWLWQRAPQGEMFLEVKESLSKLELNTVGKEAQCPNIGEGSGTLIRTFSCHRVIYVFEKEEQH</sequence>
<evidence type="ECO:0000256" key="1">
    <source>
        <dbReference type="ARBA" id="ARBA00022485"/>
    </source>
</evidence>
<dbReference type="OrthoDB" id="1636651at2759"/>
<dbReference type="Proteomes" id="UP000631114">
    <property type="component" value="Unassembled WGS sequence"/>
</dbReference>
<keyword evidence="3" id="KW-1185">Reference proteome</keyword>
<name>A0A835HT30_9MAGN</name>
<protein>
    <submittedName>
        <fullName evidence="2">Uncharacterized protein</fullName>
    </submittedName>
</protein>
<dbReference type="InterPro" id="IPR003698">
    <property type="entry name" value="Lipoyl_synth"/>
</dbReference>
<keyword evidence="1" id="KW-0411">Iron-sulfur</keyword>
<organism evidence="2 3">
    <name type="scientific">Coptis chinensis</name>
    <dbReference type="NCBI Taxonomy" id="261450"/>
    <lineage>
        <taxon>Eukaryota</taxon>
        <taxon>Viridiplantae</taxon>
        <taxon>Streptophyta</taxon>
        <taxon>Embryophyta</taxon>
        <taxon>Tracheophyta</taxon>
        <taxon>Spermatophyta</taxon>
        <taxon>Magnoliopsida</taxon>
        <taxon>Ranunculales</taxon>
        <taxon>Ranunculaceae</taxon>
        <taxon>Coptidoideae</taxon>
        <taxon>Coptis</taxon>
    </lineage>
</organism>
<keyword evidence="1" id="KW-0408">Iron</keyword>
<accession>A0A835HT30</accession>
<keyword evidence="1" id="KW-0004">4Fe-4S</keyword>
<dbReference type="PANTHER" id="PTHR10949:SF38">
    <property type="entry name" value="LIPOYL SYNTHASE, CHLOROPLASTIC"/>
    <property type="match status" value="1"/>
</dbReference>
<dbReference type="GO" id="GO:0005739">
    <property type="term" value="C:mitochondrion"/>
    <property type="evidence" value="ECO:0007669"/>
    <property type="project" value="TreeGrafter"/>
</dbReference>
<gene>
    <name evidence="2" type="ORF">IFM89_017154</name>
</gene>
<dbReference type="GO" id="GO:0051539">
    <property type="term" value="F:4 iron, 4 sulfur cluster binding"/>
    <property type="evidence" value="ECO:0007669"/>
    <property type="project" value="UniProtKB-KW"/>
</dbReference>
<keyword evidence="1" id="KW-0479">Metal-binding</keyword>
<evidence type="ECO:0000313" key="3">
    <source>
        <dbReference type="Proteomes" id="UP000631114"/>
    </source>
</evidence>
<dbReference type="PANTHER" id="PTHR10949">
    <property type="entry name" value="LIPOYL SYNTHASE"/>
    <property type="match status" value="1"/>
</dbReference>
<dbReference type="GO" id="GO:0016992">
    <property type="term" value="F:lipoate synthase activity"/>
    <property type="evidence" value="ECO:0007669"/>
    <property type="project" value="InterPro"/>
</dbReference>
<dbReference type="AlphaFoldDB" id="A0A835HT30"/>
<dbReference type="EMBL" id="JADFTS010000005">
    <property type="protein sequence ID" value="KAF9605415.1"/>
    <property type="molecule type" value="Genomic_DNA"/>
</dbReference>
<reference evidence="2 3" key="1">
    <citation type="submission" date="2020-10" db="EMBL/GenBank/DDBJ databases">
        <title>The Coptis chinensis genome and diversification of protoberbering-type alkaloids.</title>
        <authorList>
            <person name="Wang B."/>
            <person name="Shu S."/>
            <person name="Song C."/>
            <person name="Liu Y."/>
        </authorList>
    </citation>
    <scope>NUCLEOTIDE SEQUENCE [LARGE SCALE GENOMIC DNA]</scope>
    <source>
        <strain evidence="2">HL-2020</strain>
        <tissue evidence="2">Leaf</tissue>
    </source>
</reference>
<proteinExistence type="predicted"/>
<evidence type="ECO:0000313" key="2">
    <source>
        <dbReference type="EMBL" id="KAF9605415.1"/>
    </source>
</evidence>
<comment type="caution">
    <text evidence="2">The sequence shown here is derived from an EMBL/GenBank/DDBJ whole genome shotgun (WGS) entry which is preliminary data.</text>
</comment>